<reference evidence="3" key="1">
    <citation type="submission" date="2014-07" db="EMBL/GenBank/DDBJ databases">
        <authorList>
            <person name="Martin A.A"/>
            <person name="De Silva N."/>
        </authorList>
    </citation>
    <scope>NUCLEOTIDE SEQUENCE</scope>
</reference>
<evidence type="ECO:0000313" key="3">
    <source>
        <dbReference type="Proteomes" id="UP000035680"/>
    </source>
</evidence>
<dbReference type="InterPro" id="IPR003165">
    <property type="entry name" value="Piwi"/>
</dbReference>
<organism evidence="3 4">
    <name type="scientific">Strongyloides venezuelensis</name>
    <name type="common">Threadworm</name>
    <dbReference type="NCBI Taxonomy" id="75913"/>
    <lineage>
        <taxon>Eukaryota</taxon>
        <taxon>Metazoa</taxon>
        <taxon>Ecdysozoa</taxon>
        <taxon>Nematoda</taxon>
        <taxon>Chromadorea</taxon>
        <taxon>Rhabditida</taxon>
        <taxon>Tylenchina</taxon>
        <taxon>Panagrolaimomorpha</taxon>
        <taxon>Strongyloidoidea</taxon>
        <taxon>Strongyloididae</taxon>
        <taxon>Strongyloides</taxon>
    </lineage>
</organism>
<dbReference type="SMART" id="SM00950">
    <property type="entry name" value="Piwi"/>
    <property type="match status" value="1"/>
</dbReference>
<dbReference type="GO" id="GO:0003723">
    <property type="term" value="F:RNA binding"/>
    <property type="evidence" value="ECO:0007669"/>
    <property type="project" value="InterPro"/>
</dbReference>
<dbReference type="SUPFAM" id="SSF53098">
    <property type="entry name" value="Ribonuclease H-like"/>
    <property type="match status" value="1"/>
</dbReference>
<dbReference type="InterPro" id="IPR036085">
    <property type="entry name" value="PAZ_dom_sf"/>
</dbReference>
<dbReference type="Proteomes" id="UP000035680">
    <property type="component" value="Unassembled WGS sequence"/>
</dbReference>
<dbReference type="PROSITE" id="PS50822">
    <property type="entry name" value="PIWI"/>
    <property type="match status" value="1"/>
</dbReference>
<feature type="domain" description="Piwi" evidence="2">
    <location>
        <begin position="543"/>
        <end position="842"/>
    </location>
</feature>
<evidence type="ECO:0000259" key="2">
    <source>
        <dbReference type="PROSITE" id="PS50822"/>
    </source>
</evidence>
<dbReference type="Gene3D" id="3.40.50.2300">
    <property type="match status" value="1"/>
</dbReference>
<dbReference type="WBParaSite" id="SVE_0436900.1">
    <property type="protein sequence ID" value="SVE_0436900.1"/>
    <property type="gene ID" value="SVE_0436900"/>
</dbReference>
<dbReference type="Gene3D" id="2.170.260.10">
    <property type="entry name" value="paz domain"/>
    <property type="match status" value="1"/>
</dbReference>
<sequence>MEIESFSQFRCQAIENFSYNEHRVRKNETLTIGQNIRLLTNCYKFSFKNNLEIDLFVVSFLNSDKEVCDNIKKRYKRDFVMMALASDKNNFFEKNIVYDDSNLLYVINENLNDIYEYFIDNVGKKSYYIRIVKVKHFKIDLKDENSVLNGESKTFLSLMLTQFSKNPSENTYNKNWIGINNKLYYKPDQNLSRENDLDFLRQLLSGISFSILLGPRSQTILNVDQIHGIFTKSELNIIDFYFEVNGAKRKETLLKNASMNEGQRKKMTNLLKGINLSVIYNKVKEFTIYEVVNKIPGKTLITIDGKSLTILDYFKKTYNISLNYPYLPLIQMNPKQANILIPMELVRVSMKPQRLKQKLEGYLESLMVKKCTKLPSIKFSNINRYLKEFKHEANKYLENYDVKIGEQIKTEGKIFPNIYVKCPAQYRDRNFYDKQLKNFTYGIIFIDGFFDEYKKFCYIEKIEHIIRNVSNFGCDFTQNIKPIYLSDCQNSNNLLQIIKSNLSKLGENEIKSHLVFFIINDDSVSYGKIKMFCEQKAFIGCHSQVLKLKTINRINTSNKMCRVTTNIAMKINGKLGGVSKSLYHDCNDKSLEDFKRKFFDRYNPTIFMGADVIHSSEQKSGNEYHPSISAVVGSMDILGSKYAVSGKIHTTTINKGKQAMETIQYLQEQVKERLLSFEKATGTLPKHIVFFRDGVSDSQFKLTMDYEVKSIHEACYSINPHYVPTITFLVVQKRHGVRIYNTNNNNDRNFNGNVPPNTIIANDIVNPIFLDFYAVFHKGLLGTSKPCHIYALYDDWNLTLNEICLISSWMANVCTRCTSSISLPTPCYYADLACTRLKYHYIEKQLLEEKKNSNSISDIEIHSRMKNEQFFV</sequence>
<feature type="domain" description="PAZ" evidence="1">
    <location>
        <begin position="248"/>
        <end position="350"/>
    </location>
</feature>
<dbReference type="AlphaFoldDB" id="A0A0K0F6C5"/>
<protein>
    <submittedName>
        <fullName evidence="4">Protein argonaute-2 (inferred by orthology to a D. melanogaster protein)</fullName>
    </submittedName>
</protein>
<keyword evidence="3" id="KW-1185">Reference proteome</keyword>
<proteinExistence type="predicted"/>
<dbReference type="InterPro" id="IPR003100">
    <property type="entry name" value="PAZ_dom"/>
</dbReference>
<dbReference type="STRING" id="75913.A0A0K0F6C5"/>
<dbReference type="InterPro" id="IPR036397">
    <property type="entry name" value="RNaseH_sf"/>
</dbReference>
<dbReference type="Pfam" id="PF02171">
    <property type="entry name" value="Piwi"/>
    <property type="match status" value="1"/>
</dbReference>
<evidence type="ECO:0000313" key="4">
    <source>
        <dbReference type="WBParaSite" id="SVE_0436900.1"/>
    </source>
</evidence>
<evidence type="ECO:0000259" key="1">
    <source>
        <dbReference type="PROSITE" id="PS50821"/>
    </source>
</evidence>
<name>A0A0K0F6C5_STRVS</name>
<reference evidence="4" key="2">
    <citation type="submission" date="2015-08" db="UniProtKB">
        <authorList>
            <consortium name="WormBaseParasite"/>
        </authorList>
    </citation>
    <scope>IDENTIFICATION</scope>
</reference>
<dbReference type="InterPro" id="IPR012337">
    <property type="entry name" value="RNaseH-like_sf"/>
</dbReference>
<dbReference type="SUPFAM" id="SSF101690">
    <property type="entry name" value="PAZ domain"/>
    <property type="match status" value="1"/>
</dbReference>
<dbReference type="PANTHER" id="PTHR22891">
    <property type="entry name" value="EUKARYOTIC TRANSLATION INITIATION FACTOR 2C"/>
    <property type="match status" value="1"/>
</dbReference>
<dbReference type="Pfam" id="PF02170">
    <property type="entry name" value="PAZ"/>
    <property type="match status" value="1"/>
</dbReference>
<accession>A0A0K0F6C5</accession>
<dbReference type="PROSITE" id="PS50821">
    <property type="entry name" value="PAZ"/>
    <property type="match status" value="1"/>
</dbReference>
<dbReference type="CDD" id="cd02846">
    <property type="entry name" value="PAZ_argonaute_like"/>
    <property type="match status" value="1"/>
</dbReference>
<dbReference type="Gene3D" id="3.30.420.10">
    <property type="entry name" value="Ribonuclease H-like superfamily/Ribonuclease H"/>
    <property type="match status" value="1"/>
</dbReference>